<evidence type="ECO:0000256" key="1">
    <source>
        <dbReference type="SAM" id="MobiDB-lite"/>
    </source>
</evidence>
<dbReference type="AlphaFoldDB" id="A0A195DU84"/>
<sequence>MVKGGERERDRHRNSSCVEGLAFVRWAAFNPVADSGLGIWTLGCIRKREREDESLRESERARARKGRGPAHAANRLEQRALARDVLVVCVAPHSLAVTLAARTLRRERASVVLL</sequence>
<proteinExistence type="predicted"/>
<name>A0A195DU84_9HYME</name>
<evidence type="ECO:0000313" key="3">
    <source>
        <dbReference type="Proteomes" id="UP000078492"/>
    </source>
</evidence>
<dbReference type="EMBL" id="KQ980341">
    <property type="protein sequence ID" value="KYN16416.1"/>
    <property type="molecule type" value="Genomic_DNA"/>
</dbReference>
<feature type="compositionally biased region" description="Basic and acidic residues" evidence="1">
    <location>
        <begin position="51"/>
        <end position="61"/>
    </location>
</feature>
<keyword evidence="3" id="KW-1185">Reference proteome</keyword>
<reference evidence="2 3" key="1">
    <citation type="submission" date="2015-09" db="EMBL/GenBank/DDBJ databases">
        <title>Trachymyrmex cornetzi WGS genome.</title>
        <authorList>
            <person name="Nygaard S."/>
            <person name="Hu H."/>
            <person name="Boomsma J."/>
            <person name="Zhang G."/>
        </authorList>
    </citation>
    <scope>NUCLEOTIDE SEQUENCE [LARGE SCALE GENOMIC DNA]</scope>
    <source>
        <strain evidence="2">Tcor2-1</strain>
        <tissue evidence="2">Whole body</tissue>
    </source>
</reference>
<accession>A0A195DU84</accession>
<organism evidence="2 3">
    <name type="scientific">Trachymyrmex cornetzi</name>
    <dbReference type="NCBI Taxonomy" id="471704"/>
    <lineage>
        <taxon>Eukaryota</taxon>
        <taxon>Metazoa</taxon>
        <taxon>Ecdysozoa</taxon>
        <taxon>Arthropoda</taxon>
        <taxon>Hexapoda</taxon>
        <taxon>Insecta</taxon>
        <taxon>Pterygota</taxon>
        <taxon>Neoptera</taxon>
        <taxon>Endopterygota</taxon>
        <taxon>Hymenoptera</taxon>
        <taxon>Apocrita</taxon>
        <taxon>Aculeata</taxon>
        <taxon>Formicoidea</taxon>
        <taxon>Formicidae</taxon>
        <taxon>Myrmicinae</taxon>
        <taxon>Trachymyrmex</taxon>
    </lineage>
</organism>
<protein>
    <submittedName>
        <fullName evidence="2">Uncharacterized protein</fullName>
    </submittedName>
</protein>
<feature type="region of interest" description="Disordered" evidence="1">
    <location>
        <begin position="51"/>
        <end position="72"/>
    </location>
</feature>
<dbReference type="Proteomes" id="UP000078492">
    <property type="component" value="Unassembled WGS sequence"/>
</dbReference>
<gene>
    <name evidence="2" type="ORF">ALC57_11286</name>
</gene>
<evidence type="ECO:0000313" key="2">
    <source>
        <dbReference type="EMBL" id="KYN16416.1"/>
    </source>
</evidence>